<dbReference type="Proteomes" id="UP000766486">
    <property type="component" value="Unassembled WGS sequence"/>
</dbReference>
<evidence type="ECO:0000256" key="1">
    <source>
        <dbReference type="ARBA" id="ARBA00005964"/>
    </source>
</evidence>
<dbReference type="InterPro" id="IPR019826">
    <property type="entry name" value="Carboxylesterase_B_AS"/>
</dbReference>
<evidence type="ECO:0000256" key="2">
    <source>
        <dbReference type="ARBA" id="ARBA00022801"/>
    </source>
</evidence>
<protein>
    <recommendedName>
        <fullName evidence="3">Carboxylic ester hydrolase</fullName>
        <ecNumber evidence="3">3.1.1.-</ecNumber>
    </recommendedName>
</protein>
<keyword evidence="2 3" id="KW-0378">Hydrolase</keyword>
<sequence length="537" mass="58950">MAAQIPAGLPQPLRHPAIGEVQGKYNKGVIQYLGLKYASLEDRFAEPKVLEYSGNEKIDGTRHGPTVVMPSGSAKMEMGFIQCQLPELDVPGMSDLNGLNLNITVPMEGGSNLPVIVYIHGGGFTFGSSSYPHYDQSKVIELSAIMNQPTIAINFNYRLGIAGFLTSQELRSAGYKPNRGLLDQRAALKWVKRYISGFGGDPNKLTVVGQSAGAASVNFMMHSEEKLFSRAILLGGSFLMMKPTTLQTAEEMYGAVTKTLGLDKIEPRERVNRLIHMPQELLVSQISKEMTSLGPALDGSIVPTAATFAEIGNSSTLLTPGYTWLERLHIIDSQSDGTIFSLVNLQFRQKGIKNAFSSFVLEKLGQQSGSTFLSDYGFTDSTTDTEAVSHITDFITHIAFYAPAIKIAETYPGRVSVSHFNERNPWDGTYKGKTNHLLDIAFMWGNYNQSYQRQNWTVARAMAEDLVSFASEKDSPPVFQQTKRDVTVYGPSEEDISSHVVAWNDEATRRNFSLFKLADAVGGLDTLLDLAHGFLAA</sequence>
<dbReference type="Gene3D" id="3.40.50.1820">
    <property type="entry name" value="alpha/beta hydrolase"/>
    <property type="match status" value="1"/>
</dbReference>
<keyword evidence="6" id="KW-1185">Reference proteome</keyword>
<evidence type="ECO:0000259" key="4">
    <source>
        <dbReference type="Pfam" id="PF00135"/>
    </source>
</evidence>
<comment type="caution">
    <text evidence="5">The sequence shown here is derived from an EMBL/GenBank/DDBJ whole genome shotgun (WGS) entry which is preliminary data.</text>
</comment>
<proteinExistence type="inferred from homology"/>
<dbReference type="PANTHER" id="PTHR11559">
    <property type="entry name" value="CARBOXYLESTERASE"/>
    <property type="match status" value="1"/>
</dbReference>
<organism evidence="5 6">
    <name type="scientific">Bionectria ochroleuca</name>
    <name type="common">Gliocladium roseum</name>
    <dbReference type="NCBI Taxonomy" id="29856"/>
    <lineage>
        <taxon>Eukaryota</taxon>
        <taxon>Fungi</taxon>
        <taxon>Dikarya</taxon>
        <taxon>Ascomycota</taxon>
        <taxon>Pezizomycotina</taxon>
        <taxon>Sordariomycetes</taxon>
        <taxon>Hypocreomycetidae</taxon>
        <taxon>Hypocreales</taxon>
        <taxon>Bionectriaceae</taxon>
        <taxon>Clonostachys</taxon>
    </lineage>
</organism>
<dbReference type="Pfam" id="PF00135">
    <property type="entry name" value="COesterase"/>
    <property type="match status" value="1"/>
</dbReference>
<dbReference type="InterPro" id="IPR050309">
    <property type="entry name" value="Type-B_Carboxylest/Lipase"/>
</dbReference>
<accession>A0ABY6V1N9</accession>
<evidence type="ECO:0000313" key="5">
    <source>
        <dbReference type="EMBL" id="VUC36291.1"/>
    </source>
</evidence>
<feature type="domain" description="Carboxylesterase type B" evidence="4">
    <location>
        <begin position="17"/>
        <end position="475"/>
    </location>
</feature>
<dbReference type="InterPro" id="IPR002018">
    <property type="entry name" value="CarbesteraseB"/>
</dbReference>
<dbReference type="InterPro" id="IPR029058">
    <property type="entry name" value="AB_hydrolase_fold"/>
</dbReference>
<dbReference type="PROSITE" id="PS00122">
    <property type="entry name" value="CARBOXYLESTERASE_B_1"/>
    <property type="match status" value="1"/>
</dbReference>
<dbReference type="EC" id="3.1.1.-" evidence="3"/>
<name>A0ABY6V1N9_BIOOC</name>
<dbReference type="EMBL" id="CABFNS010000928">
    <property type="protein sequence ID" value="VUC36291.1"/>
    <property type="molecule type" value="Genomic_DNA"/>
</dbReference>
<dbReference type="SUPFAM" id="SSF53474">
    <property type="entry name" value="alpha/beta-Hydrolases"/>
    <property type="match status" value="1"/>
</dbReference>
<evidence type="ECO:0000313" key="6">
    <source>
        <dbReference type="Proteomes" id="UP000766486"/>
    </source>
</evidence>
<evidence type="ECO:0000256" key="3">
    <source>
        <dbReference type="RuleBase" id="RU361235"/>
    </source>
</evidence>
<reference evidence="5 6" key="1">
    <citation type="submission" date="2019-06" db="EMBL/GenBank/DDBJ databases">
        <authorList>
            <person name="Broberg M."/>
        </authorList>
    </citation>
    <scope>NUCLEOTIDE SEQUENCE [LARGE SCALE GENOMIC DNA]</scope>
</reference>
<gene>
    <name evidence="5" type="ORF">CLO192961_LOCUS441202</name>
</gene>
<comment type="similarity">
    <text evidence="1 3">Belongs to the type-B carboxylesterase/lipase family.</text>
</comment>